<organism evidence="8 9">
    <name type="scientific">Adhaeribacter swui</name>
    <dbReference type="NCBI Taxonomy" id="2086471"/>
    <lineage>
        <taxon>Bacteria</taxon>
        <taxon>Pseudomonadati</taxon>
        <taxon>Bacteroidota</taxon>
        <taxon>Cytophagia</taxon>
        <taxon>Cytophagales</taxon>
        <taxon>Hymenobacteraceae</taxon>
        <taxon>Adhaeribacter</taxon>
    </lineage>
</organism>
<feature type="region of interest" description="Disordered" evidence="5">
    <location>
        <begin position="145"/>
        <end position="274"/>
    </location>
</feature>
<evidence type="ECO:0000256" key="1">
    <source>
        <dbReference type="ARBA" id="ARBA00004127"/>
    </source>
</evidence>
<dbReference type="Proteomes" id="UP000515237">
    <property type="component" value="Chromosome"/>
</dbReference>
<comment type="subcellular location">
    <subcellularLocation>
        <location evidence="1">Endomembrane system</location>
        <topology evidence="1">Multi-pass membrane protein</topology>
    </subcellularLocation>
</comment>
<feature type="compositionally biased region" description="Polar residues" evidence="5">
    <location>
        <begin position="251"/>
        <end position="264"/>
    </location>
</feature>
<keyword evidence="3 6" id="KW-1133">Transmembrane helix</keyword>
<feature type="domain" description="DUF1232" evidence="7">
    <location>
        <begin position="89"/>
        <end position="120"/>
    </location>
</feature>
<sequence>MENNKSTGQKISESSIFKNILKNAEEYLKKPLRVKKLLNDAYTKASQKKDVGTLAHEVWESLQTLSRMIKAAVTGEYTGIPTSTVVGGIAVILYFLSPIDFVPDFIPVIGLLDDAALLAWFMTGIKSEMDKFEEWERGNQVQTVQNAVVSSSQPVDTSNTTPKYGSPENNYASTPNAHNATNQSVGSSQTINPENSTSSQKRNEDGTLKNDAEKLGVKEFTPHDLQTESNTPDDSAIRATSSGAGEPNVRAATTDSTRIPSSNDADSRAGGNVR</sequence>
<evidence type="ECO:0000256" key="2">
    <source>
        <dbReference type="ARBA" id="ARBA00022692"/>
    </source>
</evidence>
<evidence type="ECO:0000256" key="5">
    <source>
        <dbReference type="SAM" id="MobiDB-lite"/>
    </source>
</evidence>
<feature type="compositionally biased region" description="Polar residues" evidence="5">
    <location>
        <begin position="145"/>
        <end position="200"/>
    </location>
</feature>
<evidence type="ECO:0000256" key="3">
    <source>
        <dbReference type="ARBA" id="ARBA00022989"/>
    </source>
</evidence>
<feature type="compositionally biased region" description="Polar residues" evidence="5">
    <location>
        <begin position="227"/>
        <end position="243"/>
    </location>
</feature>
<dbReference type="EMBL" id="CP055156">
    <property type="protein sequence ID" value="QNF34106.1"/>
    <property type="molecule type" value="Genomic_DNA"/>
</dbReference>
<dbReference type="AlphaFoldDB" id="A0A7G7GAC2"/>
<keyword evidence="9" id="KW-1185">Reference proteome</keyword>
<dbReference type="GO" id="GO:0012505">
    <property type="term" value="C:endomembrane system"/>
    <property type="evidence" value="ECO:0007669"/>
    <property type="project" value="UniProtKB-SubCell"/>
</dbReference>
<accession>A0A7G7GAC2</accession>
<protein>
    <submittedName>
        <fullName evidence="8">DUF1232 domain-containing protein</fullName>
    </submittedName>
</protein>
<keyword evidence="4 6" id="KW-0472">Membrane</keyword>
<dbReference type="RefSeq" id="WP_185270587.1">
    <property type="nucleotide sequence ID" value="NZ_CP055156.1"/>
</dbReference>
<dbReference type="Pfam" id="PF06803">
    <property type="entry name" value="DUF1232"/>
    <property type="match status" value="1"/>
</dbReference>
<keyword evidence="2 6" id="KW-0812">Transmembrane</keyword>
<evidence type="ECO:0000259" key="7">
    <source>
        <dbReference type="Pfam" id="PF06803"/>
    </source>
</evidence>
<evidence type="ECO:0000256" key="4">
    <source>
        <dbReference type="ARBA" id="ARBA00023136"/>
    </source>
</evidence>
<dbReference type="InterPro" id="IPR010652">
    <property type="entry name" value="DUF1232"/>
</dbReference>
<evidence type="ECO:0000313" key="8">
    <source>
        <dbReference type="EMBL" id="QNF34106.1"/>
    </source>
</evidence>
<name>A0A7G7GAC2_9BACT</name>
<feature type="transmembrane region" description="Helical" evidence="6">
    <location>
        <begin position="77"/>
        <end position="99"/>
    </location>
</feature>
<dbReference type="KEGG" id="aswu:HUW51_15765"/>
<proteinExistence type="predicted"/>
<feature type="compositionally biased region" description="Basic and acidic residues" evidence="5">
    <location>
        <begin position="201"/>
        <end position="226"/>
    </location>
</feature>
<evidence type="ECO:0000256" key="6">
    <source>
        <dbReference type="SAM" id="Phobius"/>
    </source>
</evidence>
<gene>
    <name evidence="8" type="ORF">HUW51_15765</name>
</gene>
<evidence type="ECO:0000313" key="9">
    <source>
        <dbReference type="Proteomes" id="UP000515237"/>
    </source>
</evidence>
<reference evidence="8 9" key="1">
    <citation type="journal article" date="2018" name="Int. J. Syst. Evol. Microbiol.">
        <title>Adhaeribacter swui sp. nov., isolated from wet mud.</title>
        <authorList>
            <person name="Kim D.U."/>
            <person name="Kim K.W."/>
            <person name="Kang M.S."/>
            <person name="Kim J.Y."/>
            <person name="Jang J.H."/>
            <person name="Kim M.K."/>
        </authorList>
    </citation>
    <scope>NUCLEOTIDE SEQUENCE [LARGE SCALE GENOMIC DNA]</scope>
    <source>
        <strain evidence="8 9">KCTC 52873</strain>
    </source>
</reference>